<evidence type="ECO:0000313" key="6">
    <source>
        <dbReference type="Proteomes" id="UP000320390"/>
    </source>
</evidence>
<evidence type="ECO:0000256" key="2">
    <source>
        <dbReference type="ARBA" id="ARBA00022729"/>
    </source>
</evidence>
<keyword evidence="2 3" id="KW-0732">Signal</keyword>
<evidence type="ECO:0000256" key="1">
    <source>
        <dbReference type="ARBA" id="ARBA00004196"/>
    </source>
</evidence>
<dbReference type="Gene3D" id="2.60.40.1220">
    <property type="match status" value="1"/>
</dbReference>
<dbReference type="Pfam" id="PF13385">
    <property type="entry name" value="Laminin_G_3"/>
    <property type="match status" value="1"/>
</dbReference>
<dbReference type="GO" id="GO:0030313">
    <property type="term" value="C:cell envelope"/>
    <property type="evidence" value="ECO:0007669"/>
    <property type="project" value="UniProtKB-SubCell"/>
</dbReference>
<dbReference type="InterPro" id="IPR032812">
    <property type="entry name" value="SbsA_Ig"/>
</dbReference>
<dbReference type="InterPro" id="IPR013320">
    <property type="entry name" value="ConA-like_dom_sf"/>
</dbReference>
<dbReference type="InterPro" id="IPR013378">
    <property type="entry name" value="InlB-like_B-rpt"/>
</dbReference>
<accession>A0A518EYG7</accession>
<dbReference type="RefSeq" id="WP_419190532.1">
    <property type="nucleotide sequence ID" value="NZ_CP036434.1"/>
</dbReference>
<dbReference type="Pfam" id="PF09479">
    <property type="entry name" value="Flg_new"/>
    <property type="match status" value="2"/>
</dbReference>
<feature type="signal peptide" evidence="3">
    <location>
        <begin position="1"/>
        <end position="25"/>
    </location>
</feature>
<dbReference type="NCBIfam" id="TIGR02543">
    <property type="entry name" value="List_Bact_rpt"/>
    <property type="match status" value="1"/>
</dbReference>
<dbReference type="SUPFAM" id="SSF49265">
    <property type="entry name" value="Fibronectin type III"/>
    <property type="match status" value="1"/>
</dbReference>
<sequence precursor="true">MRSQNTTLASILPRLALGLSLALLTQGCHDSHSSSSPASLYYLSYHGNGGGGTAPDYVPLTEGQTMAVAPATHLTFTNRAFEGWNTNPAGNGEDYAVGDMFTMGTEDMVLYAQWSPVTYGVTYDDNGSDGGMTPVDSARYGVGASVTVLSEASLALTDHDFAGWNTEAAGSGLSYDAGDTFSMPASDVTLYAQWVAVAMVSAQPGDGQSSLTWSPVVGATDYNVYYHTSDDLLSASLWNASVGLISAEAATVHGLSNATPYYFWITANTPSGEVPVNANAVVATPDSGIFSPSVSEIQPGENALEVSLDKVVTIRFNALLNAATINDTNVSVTVGGVPVDLVLAVNVTGDTIEIQPLAGSWADGATHVVSLSSQIADQGGATLPADYSFQFTTLSSASLVGRWIFDNSSVDVSGNGAHASATNVSYDALSRHQGTHSVSLTAPSSVSIGALDLGQEFSYTAWINLSNSVNNIQTLFANAASNVQTSGIKVHVNSWNTNNRAVVIECGIGSTGVKLQTDTGIIQSGNWYHVAVTVDRTAGEAKIYFNGALAPTYVGGSLSNSILTDFQNQSTVYLNEFADGGWNYNGLQDDVRIYNRILTAAEIANIANEN</sequence>
<evidence type="ECO:0000256" key="3">
    <source>
        <dbReference type="SAM" id="SignalP"/>
    </source>
</evidence>
<dbReference type="PROSITE" id="PS50853">
    <property type="entry name" value="FN3"/>
    <property type="match status" value="1"/>
</dbReference>
<dbReference type="EMBL" id="CP036434">
    <property type="protein sequence ID" value="QDV09127.1"/>
    <property type="molecule type" value="Genomic_DNA"/>
</dbReference>
<name>A0A518EYG7_9BACT</name>
<organism evidence="5 6">
    <name type="scientific">Saltatorellus ferox</name>
    <dbReference type="NCBI Taxonomy" id="2528018"/>
    <lineage>
        <taxon>Bacteria</taxon>
        <taxon>Pseudomonadati</taxon>
        <taxon>Planctomycetota</taxon>
        <taxon>Planctomycetia</taxon>
        <taxon>Planctomycetia incertae sedis</taxon>
        <taxon>Saltatorellus</taxon>
    </lineage>
</organism>
<dbReference type="CDD" id="cd00063">
    <property type="entry name" value="FN3"/>
    <property type="match status" value="1"/>
</dbReference>
<dbReference type="SUPFAM" id="SSF49899">
    <property type="entry name" value="Concanavalin A-like lectins/glucanases"/>
    <property type="match status" value="1"/>
</dbReference>
<dbReference type="InterPro" id="IPR003961">
    <property type="entry name" value="FN3_dom"/>
</dbReference>
<protein>
    <submittedName>
        <fullName evidence="5">Listeria-Bacteroides repeat domain (List_Bact_rpt)</fullName>
    </submittedName>
</protein>
<comment type="subcellular location">
    <subcellularLocation>
        <location evidence="1">Cell envelope</location>
    </subcellularLocation>
</comment>
<dbReference type="AlphaFoldDB" id="A0A518EYG7"/>
<dbReference type="PANTHER" id="PTHR42535">
    <property type="entry name" value="OOKINETE PROTEIN, PUTATIVE-RELATED"/>
    <property type="match status" value="1"/>
</dbReference>
<dbReference type="PROSITE" id="PS51257">
    <property type="entry name" value="PROKAR_LIPOPROTEIN"/>
    <property type="match status" value="1"/>
</dbReference>
<dbReference type="InterPro" id="IPR013783">
    <property type="entry name" value="Ig-like_fold"/>
</dbReference>
<dbReference type="InterPro" id="IPR042229">
    <property type="entry name" value="Listeria/Bacterioides_rpt_sf"/>
</dbReference>
<reference evidence="5 6" key="1">
    <citation type="submission" date="2019-02" db="EMBL/GenBank/DDBJ databases">
        <title>Deep-cultivation of Planctomycetes and their phenomic and genomic characterization uncovers novel biology.</title>
        <authorList>
            <person name="Wiegand S."/>
            <person name="Jogler M."/>
            <person name="Boedeker C."/>
            <person name="Pinto D."/>
            <person name="Vollmers J."/>
            <person name="Rivas-Marin E."/>
            <person name="Kohn T."/>
            <person name="Peeters S.H."/>
            <person name="Heuer A."/>
            <person name="Rast P."/>
            <person name="Oberbeckmann S."/>
            <person name="Bunk B."/>
            <person name="Jeske O."/>
            <person name="Meyerdierks A."/>
            <person name="Storesund J.E."/>
            <person name="Kallscheuer N."/>
            <person name="Luecker S."/>
            <person name="Lage O.M."/>
            <person name="Pohl T."/>
            <person name="Merkel B.J."/>
            <person name="Hornburger P."/>
            <person name="Mueller R.-W."/>
            <person name="Bruemmer F."/>
            <person name="Labrenz M."/>
            <person name="Spormann A.M."/>
            <person name="Op den Camp H."/>
            <person name="Overmann J."/>
            <person name="Amann R."/>
            <person name="Jetten M.S.M."/>
            <person name="Mascher T."/>
            <person name="Medema M.H."/>
            <person name="Devos D.P."/>
            <person name="Kaster A.-K."/>
            <person name="Ovreas L."/>
            <person name="Rohde M."/>
            <person name="Galperin M.Y."/>
            <person name="Jogler C."/>
        </authorList>
    </citation>
    <scope>NUCLEOTIDE SEQUENCE [LARGE SCALE GENOMIC DNA]</scope>
    <source>
        <strain evidence="5 6">Poly30</strain>
    </source>
</reference>
<dbReference type="Gene3D" id="2.60.120.200">
    <property type="match status" value="1"/>
</dbReference>
<gene>
    <name evidence="5" type="ORF">Poly30_46840</name>
</gene>
<dbReference type="InterPro" id="IPR036116">
    <property type="entry name" value="FN3_sf"/>
</dbReference>
<dbReference type="PANTHER" id="PTHR42535:SF2">
    <property type="entry name" value="CHROMOSOME UNDETERMINED SCAFFOLD_146, WHOLE GENOME SHOTGUN SEQUENCE"/>
    <property type="match status" value="1"/>
</dbReference>
<dbReference type="Gene3D" id="2.60.40.4270">
    <property type="entry name" value="Listeria-Bacteroides repeat domain"/>
    <property type="match status" value="2"/>
</dbReference>
<feature type="domain" description="Fibronectin type-III" evidence="4">
    <location>
        <begin position="193"/>
        <end position="287"/>
    </location>
</feature>
<feature type="chain" id="PRO_5021774564" evidence="3">
    <location>
        <begin position="26"/>
        <end position="610"/>
    </location>
</feature>
<dbReference type="Gene3D" id="2.60.40.10">
    <property type="entry name" value="Immunoglobulins"/>
    <property type="match status" value="1"/>
</dbReference>
<proteinExistence type="predicted"/>
<dbReference type="InterPro" id="IPR014755">
    <property type="entry name" value="Cu-Rt/internalin_Ig-like"/>
</dbReference>
<evidence type="ECO:0000313" key="5">
    <source>
        <dbReference type="EMBL" id="QDV09127.1"/>
    </source>
</evidence>
<evidence type="ECO:0000259" key="4">
    <source>
        <dbReference type="PROSITE" id="PS50853"/>
    </source>
</evidence>
<dbReference type="Proteomes" id="UP000320390">
    <property type="component" value="Chromosome"/>
</dbReference>
<keyword evidence="6" id="KW-1185">Reference proteome</keyword>
<dbReference type="Pfam" id="PF13205">
    <property type="entry name" value="Big_5"/>
    <property type="match status" value="1"/>
</dbReference>